<dbReference type="GO" id="GO:1902358">
    <property type="term" value="P:sulfate transmembrane transport"/>
    <property type="evidence" value="ECO:0007669"/>
    <property type="project" value="InterPro"/>
</dbReference>
<evidence type="ECO:0000256" key="4">
    <source>
        <dbReference type="ARBA" id="ARBA00022729"/>
    </source>
</evidence>
<keyword evidence="6" id="KW-1133">Transmembrane helix</keyword>
<comment type="similarity">
    <text evidence="2">Belongs to the prokaryotic sulfate-binding protein family.</text>
</comment>
<keyword evidence="5" id="KW-0574">Periplasm</keyword>
<dbReference type="GO" id="GO:0042597">
    <property type="term" value="C:periplasmic space"/>
    <property type="evidence" value="ECO:0007669"/>
    <property type="project" value="UniProtKB-SubCell"/>
</dbReference>
<keyword evidence="3" id="KW-0813">Transport</keyword>
<evidence type="ECO:0000256" key="3">
    <source>
        <dbReference type="ARBA" id="ARBA00022448"/>
    </source>
</evidence>
<dbReference type="InterPro" id="IPR005669">
    <property type="entry name" value="Thiosulph/SO4-bd"/>
</dbReference>
<feature type="transmembrane region" description="Helical" evidence="6">
    <location>
        <begin position="15"/>
        <end position="33"/>
    </location>
</feature>
<proteinExistence type="inferred from homology"/>
<dbReference type="CDD" id="cd01005">
    <property type="entry name" value="PBP2_CysP"/>
    <property type="match status" value="1"/>
</dbReference>
<keyword evidence="6" id="KW-0472">Membrane</keyword>
<dbReference type="SUPFAM" id="SSF53850">
    <property type="entry name" value="Periplasmic binding protein-like II"/>
    <property type="match status" value="1"/>
</dbReference>
<evidence type="ECO:0000256" key="1">
    <source>
        <dbReference type="ARBA" id="ARBA00004418"/>
    </source>
</evidence>
<comment type="subcellular location">
    <subcellularLocation>
        <location evidence="1">Periplasm</location>
    </subcellularLocation>
</comment>
<dbReference type="NCBIfam" id="NF008022">
    <property type="entry name" value="PRK10752.1"/>
    <property type="match status" value="1"/>
</dbReference>
<dbReference type="Pfam" id="PF13531">
    <property type="entry name" value="SBP_bac_11"/>
    <property type="match status" value="1"/>
</dbReference>
<dbReference type="Gene3D" id="3.40.190.10">
    <property type="entry name" value="Periplasmic binding protein-like II"/>
    <property type="match status" value="2"/>
</dbReference>
<evidence type="ECO:0000256" key="6">
    <source>
        <dbReference type="SAM" id="Phobius"/>
    </source>
</evidence>
<dbReference type="NCBIfam" id="TIGR00971">
    <property type="entry name" value="3a0106s03"/>
    <property type="match status" value="1"/>
</dbReference>
<sequence length="352" mass="38269">MVVSGRLRWLGRVPWLNVLGVTAIVFAATAIVVKNLPEDRSNQILNVSYDPTRELYAAIDHAFTAQYGNKLVIKQSHGGSGRQARSVVDGSQRADVVSLALISDIDILARRGLLPSDWRQRLPNNSVPYTSTIVFLVRKGNPKGIRDWPDLVNRDVAIVSPNPRTSGNGQLSVLAAWGSVITRGGSPEQAGSYVRALLQHVAVADAGARGAGVSFAVQRIGDVQLTWENEALREVAANKDELEIVYPPVSILAEPAVAWVDANLTDPKAATYAKDYLRYLFTDAAQEVIAQYGYRPFRPDVLARHADRLPALTLFPVTAVARDWTDAREKFFGDNGILDTLTAPPVLAAPAT</sequence>
<evidence type="ECO:0000256" key="5">
    <source>
        <dbReference type="ARBA" id="ARBA00022764"/>
    </source>
</evidence>
<reference evidence="7 8" key="1">
    <citation type="submission" date="2015-10" db="EMBL/GenBank/DDBJ databases">
        <title>Mycobacterium gordonae draft genome assembly.</title>
        <authorList>
            <person name="Ustinova V."/>
            <person name="Smirnova T."/>
            <person name="Blagodatskikh K."/>
            <person name="Varlamov D."/>
            <person name="Larionova E."/>
            <person name="Chernousova L."/>
        </authorList>
    </citation>
    <scope>NUCLEOTIDE SEQUENCE [LARGE SCALE GENOMIC DNA]</scope>
    <source>
        <strain evidence="7 8">CTRI 14-8773</strain>
    </source>
</reference>
<accession>A0A0Q2RBS6</accession>
<evidence type="ECO:0000313" key="8">
    <source>
        <dbReference type="Proteomes" id="UP000051677"/>
    </source>
</evidence>
<protein>
    <submittedName>
        <fullName evidence="7">Sulfate transporter subunit</fullName>
    </submittedName>
</protein>
<gene>
    <name evidence="7" type="ORF">AO501_06415</name>
</gene>
<evidence type="ECO:0000313" key="7">
    <source>
        <dbReference type="EMBL" id="KQH81390.1"/>
    </source>
</evidence>
<dbReference type="PANTHER" id="PTHR30368">
    <property type="entry name" value="SULFATE-BINDING PROTEIN"/>
    <property type="match status" value="1"/>
</dbReference>
<dbReference type="EMBL" id="LKTM01000001">
    <property type="protein sequence ID" value="KQH81390.1"/>
    <property type="molecule type" value="Genomic_DNA"/>
</dbReference>
<dbReference type="Proteomes" id="UP000051677">
    <property type="component" value="Unassembled WGS sequence"/>
</dbReference>
<keyword evidence="4" id="KW-0732">Signal</keyword>
<evidence type="ECO:0000256" key="2">
    <source>
        <dbReference type="ARBA" id="ARBA00006099"/>
    </source>
</evidence>
<keyword evidence="6" id="KW-0812">Transmembrane</keyword>
<dbReference type="AlphaFoldDB" id="A0A0Q2RBS6"/>
<dbReference type="PANTHER" id="PTHR30368:SF2">
    <property type="entry name" value="SULFATE-BINDING PROTEIN"/>
    <property type="match status" value="1"/>
</dbReference>
<dbReference type="GO" id="GO:0140104">
    <property type="term" value="F:molecular carrier activity"/>
    <property type="evidence" value="ECO:0007669"/>
    <property type="project" value="InterPro"/>
</dbReference>
<comment type="caution">
    <text evidence="7">The sequence shown here is derived from an EMBL/GenBank/DDBJ whole genome shotgun (WGS) entry which is preliminary data.</text>
</comment>
<name>A0A0Q2RBS6_MYCGO</name>
<organism evidence="7 8">
    <name type="scientific">Mycobacterium gordonae</name>
    <dbReference type="NCBI Taxonomy" id="1778"/>
    <lineage>
        <taxon>Bacteria</taxon>
        <taxon>Bacillati</taxon>
        <taxon>Actinomycetota</taxon>
        <taxon>Actinomycetes</taxon>
        <taxon>Mycobacteriales</taxon>
        <taxon>Mycobacteriaceae</taxon>
        <taxon>Mycobacterium</taxon>
    </lineage>
</organism>